<name>A0A0A8YLP9_ARUDO</name>
<dbReference type="AlphaFoldDB" id="A0A0A8YLP9"/>
<organism evidence="1">
    <name type="scientific">Arundo donax</name>
    <name type="common">Giant reed</name>
    <name type="synonym">Donax arundinaceus</name>
    <dbReference type="NCBI Taxonomy" id="35708"/>
    <lineage>
        <taxon>Eukaryota</taxon>
        <taxon>Viridiplantae</taxon>
        <taxon>Streptophyta</taxon>
        <taxon>Embryophyta</taxon>
        <taxon>Tracheophyta</taxon>
        <taxon>Spermatophyta</taxon>
        <taxon>Magnoliopsida</taxon>
        <taxon>Liliopsida</taxon>
        <taxon>Poales</taxon>
        <taxon>Poaceae</taxon>
        <taxon>PACMAD clade</taxon>
        <taxon>Arundinoideae</taxon>
        <taxon>Arundineae</taxon>
        <taxon>Arundo</taxon>
    </lineage>
</organism>
<dbReference type="EMBL" id="GBRH01270359">
    <property type="protein sequence ID" value="JAD27536.1"/>
    <property type="molecule type" value="Transcribed_RNA"/>
</dbReference>
<reference evidence="1" key="1">
    <citation type="submission" date="2014-09" db="EMBL/GenBank/DDBJ databases">
        <authorList>
            <person name="Magalhaes I.L.F."/>
            <person name="Oliveira U."/>
            <person name="Santos F.R."/>
            <person name="Vidigal T.H.D.A."/>
            <person name="Brescovit A.D."/>
            <person name="Santos A.J."/>
        </authorList>
    </citation>
    <scope>NUCLEOTIDE SEQUENCE</scope>
    <source>
        <tissue evidence="1">Shoot tissue taken approximately 20 cm above the soil surface</tissue>
    </source>
</reference>
<accession>A0A0A8YLP9</accession>
<sequence length="42" mass="5148">MQFFLTHVATYFRFIQYSVLGKFVALVYRFQFSWFTTPKPAY</sequence>
<reference evidence="1" key="2">
    <citation type="journal article" date="2015" name="Data Brief">
        <title>Shoot transcriptome of the giant reed, Arundo donax.</title>
        <authorList>
            <person name="Barrero R.A."/>
            <person name="Guerrero F.D."/>
            <person name="Moolhuijzen P."/>
            <person name="Goolsby J.A."/>
            <person name="Tidwell J."/>
            <person name="Bellgard S.E."/>
            <person name="Bellgard M.I."/>
        </authorList>
    </citation>
    <scope>NUCLEOTIDE SEQUENCE</scope>
    <source>
        <tissue evidence="1">Shoot tissue taken approximately 20 cm above the soil surface</tissue>
    </source>
</reference>
<evidence type="ECO:0000313" key="1">
    <source>
        <dbReference type="EMBL" id="JAD27536.1"/>
    </source>
</evidence>
<proteinExistence type="predicted"/>
<protein>
    <submittedName>
        <fullName evidence="1">Uncharacterized protein</fullName>
    </submittedName>
</protein>